<dbReference type="AlphaFoldDB" id="A0A2G7FMG0"/>
<dbReference type="InterPro" id="IPR009571">
    <property type="entry name" value="SUR7/Rim9-like_fungi"/>
</dbReference>
<gene>
    <name evidence="1" type="ORF">AARAC_011567</name>
</gene>
<evidence type="ECO:0000313" key="2">
    <source>
        <dbReference type="Proteomes" id="UP000231358"/>
    </source>
</evidence>
<reference evidence="1 2" key="1">
    <citation type="submission" date="2017-05" db="EMBL/GenBank/DDBJ databases">
        <title>Genome sequence for an aflatoxigenic pathogen of Argentinian peanut, Aspergillus arachidicola.</title>
        <authorList>
            <person name="Moore G."/>
            <person name="Beltz S.B."/>
            <person name="Mack B.M."/>
        </authorList>
    </citation>
    <scope>NUCLEOTIDE SEQUENCE [LARGE SCALE GENOMIC DNA]</scope>
    <source>
        <strain evidence="1 2">CBS 117610</strain>
    </source>
</reference>
<dbReference type="GO" id="GO:0031505">
    <property type="term" value="P:fungal-type cell wall organization"/>
    <property type="evidence" value="ECO:0007669"/>
    <property type="project" value="TreeGrafter"/>
</dbReference>
<accession>A0A2G7FMG0</accession>
<keyword evidence="2" id="KW-1185">Reference proteome</keyword>
<comment type="caution">
    <text evidence="1">The sequence shown here is derived from an EMBL/GenBank/DDBJ whole genome shotgun (WGS) entry which is preliminary data.</text>
</comment>
<organism evidence="1 2">
    <name type="scientific">Aspergillus arachidicola</name>
    <dbReference type="NCBI Taxonomy" id="656916"/>
    <lineage>
        <taxon>Eukaryota</taxon>
        <taxon>Fungi</taxon>
        <taxon>Dikarya</taxon>
        <taxon>Ascomycota</taxon>
        <taxon>Pezizomycotina</taxon>
        <taxon>Eurotiomycetes</taxon>
        <taxon>Eurotiomycetidae</taxon>
        <taxon>Eurotiales</taxon>
        <taxon>Aspergillaceae</taxon>
        <taxon>Aspergillus</taxon>
        <taxon>Aspergillus subgen. Circumdati</taxon>
    </lineage>
</organism>
<dbReference type="GO" id="GO:0005886">
    <property type="term" value="C:plasma membrane"/>
    <property type="evidence" value="ECO:0007669"/>
    <property type="project" value="InterPro"/>
</dbReference>
<dbReference type="PANTHER" id="PTHR28019">
    <property type="entry name" value="CELL MEMBRANE PROTEIN YLR413W-RELATED"/>
    <property type="match status" value="1"/>
</dbReference>
<dbReference type="InterPro" id="IPR052413">
    <property type="entry name" value="SUR7_domain"/>
</dbReference>
<evidence type="ECO:0000313" key="1">
    <source>
        <dbReference type="EMBL" id="PIG81832.1"/>
    </source>
</evidence>
<dbReference type="GO" id="GO:0051285">
    <property type="term" value="C:cell cortex of cell tip"/>
    <property type="evidence" value="ECO:0007669"/>
    <property type="project" value="TreeGrafter"/>
</dbReference>
<name>A0A2G7FMG0_9EURO</name>
<dbReference type="EMBL" id="NEXV01000536">
    <property type="protein sequence ID" value="PIG81832.1"/>
    <property type="molecule type" value="Genomic_DNA"/>
</dbReference>
<dbReference type="PANTHER" id="PTHR28019:SF3">
    <property type="entry name" value="INTEGRAL MEMBRANE PROTEIN (AFU_ORTHOLOGUE AFUA_6G07470)"/>
    <property type="match status" value="1"/>
</dbReference>
<dbReference type="Proteomes" id="UP000231358">
    <property type="component" value="Unassembled WGS sequence"/>
</dbReference>
<sequence>MKANLTGFGSTLEKKLTGLISQRSVFDDSLAAVAGTTSDVSSTLQDTSNTAQNEGNDAIDGVMGAVGNAVDEAKNQAQDVSDKLAKIESNIEGFYIIGLWGYCQGSFNGTGSTVRKCTPPSSSFWFNFTEVLGLESSWAEKIFPSEVEKVVGVYKVASKGISATYITALTTTVLTLITGLTAMVSGWGSCLISICAMISMVSNIAGSATVTGVYVSLVGVLESVFYSAGINASLGQKILPASRALPPVVGAHKNLFNDLSRLCSSINSDEFNLERLLPLSIAAFNREFDEVIWDKIYAAAAETTPPPPPPKAATVRRANAVFLFYKHDLEFA</sequence>
<dbReference type="Pfam" id="PF06687">
    <property type="entry name" value="SUR7"/>
    <property type="match status" value="1"/>
</dbReference>
<evidence type="ECO:0008006" key="3">
    <source>
        <dbReference type="Google" id="ProtNLM"/>
    </source>
</evidence>
<protein>
    <recommendedName>
        <fullName evidence="3">Integral membrane protein</fullName>
    </recommendedName>
</protein>
<proteinExistence type="predicted"/>